<dbReference type="PANTHER" id="PTHR12663:SF0">
    <property type="entry name" value="PRECOCIOUS DISSOCIATION OF SISTERS 5, ISOFORM A"/>
    <property type="match status" value="1"/>
</dbReference>
<feature type="compositionally biased region" description="Basic and acidic residues" evidence="8">
    <location>
        <begin position="1224"/>
        <end position="1243"/>
    </location>
</feature>
<evidence type="ECO:0000256" key="3">
    <source>
        <dbReference type="ARBA" id="ARBA00022763"/>
    </source>
</evidence>
<comment type="caution">
    <text evidence="9">The sequence shown here is derived from an EMBL/GenBank/DDBJ whole genome shotgun (WGS) entry which is preliminary data.</text>
</comment>
<feature type="region of interest" description="Disordered" evidence="8">
    <location>
        <begin position="269"/>
        <end position="293"/>
    </location>
</feature>
<feature type="compositionally biased region" description="Basic residues" evidence="8">
    <location>
        <begin position="1358"/>
        <end position="1370"/>
    </location>
</feature>
<dbReference type="Pfam" id="PF20168">
    <property type="entry name" value="PDS5"/>
    <property type="match status" value="1"/>
</dbReference>
<feature type="compositionally biased region" description="Low complexity" evidence="8">
    <location>
        <begin position="1322"/>
        <end position="1341"/>
    </location>
</feature>
<evidence type="ECO:0000256" key="2">
    <source>
        <dbReference type="ARBA" id="ARBA00022618"/>
    </source>
</evidence>
<protein>
    <submittedName>
        <fullName evidence="9">Uncharacterized protein</fullName>
    </submittedName>
</protein>
<feature type="compositionally biased region" description="Polar residues" evidence="8">
    <location>
        <begin position="1244"/>
        <end position="1255"/>
    </location>
</feature>
<dbReference type="InterPro" id="IPR011989">
    <property type="entry name" value="ARM-like"/>
</dbReference>
<evidence type="ECO:0000256" key="5">
    <source>
        <dbReference type="ARBA" id="ARBA00023204"/>
    </source>
</evidence>
<dbReference type="Gene3D" id="1.25.10.10">
    <property type="entry name" value="Leucine-rich Repeat Variant"/>
    <property type="match status" value="1"/>
</dbReference>
<dbReference type="GO" id="GO:0007064">
    <property type="term" value="P:mitotic sister chromatid cohesion"/>
    <property type="evidence" value="ECO:0007669"/>
    <property type="project" value="InterPro"/>
</dbReference>
<dbReference type="InterPro" id="IPR039776">
    <property type="entry name" value="Pds5"/>
</dbReference>
<organism evidence="9 10">
    <name type="scientific">Carpinus fangiana</name>
    <dbReference type="NCBI Taxonomy" id="176857"/>
    <lineage>
        <taxon>Eukaryota</taxon>
        <taxon>Viridiplantae</taxon>
        <taxon>Streptophyta</taxon>
        <taxon>Embryophyta</taxon>
        <taxon>Tracheophyta</taxon>
        <taxon>Spermatophyta</taxon>
        <taxon>Magnoliopsida</taxon>
        <taxon>eudicotyledons</taxon>
        <taxon>Gunneridae</taxon>
        <taxon>Pentapetalae</taxon>
        <taxon>rosids</taxon>
        <taxon>fabids</taxon>
        <taxon>Fagales</taxon>
        <taxon>Betulaceae</taxon>
        <taxon>Carpinus</taxon>
    </lineage>
</organism>
<keyword evidence="10" id="KW-1185">Reference proteome</keyword>
<dbReference type="GO" id="GO:0000785">
    <property type="term" value="C:chromatin"/>
    <property type="evidence" value="ECO:0007669"/>
    <property type="project" value="TreeGrafter"/>
</dbReference>
<feature type="compositionally biased region" description="Acidic residues" evidence="8">
    <location>
        <begin position="281"/>
        <end position="293"/>
    </location>
</feature>
<evidence type="ECO:0000256" key="8">
    <source>
        <dbReference type="SAM" id="MobiDB-lite"/>
    </source>
</evidence>
<dbReference type="GO" id="GO:0006281">
    <property type="term" value="P:DNA repair"/>
    <property type="evidence" value="ECO:0007669"/>
    <property type="project" value="UniProtKB-KW"/>
</dbReference>
<keyword evidence="5" id="KW-0234">DNA repair</keyword>
<evidence type="ECO:0000313" key="10">
    <source>
        <dbReference type="Proteomes" id="UP000327013"/>
    </source>
</evidence>
<sequence length="1391" mass="154392">MAQSAGLKQLRFRDRLNWPAGKPIQVKDLLARLKNLANELEGLDSEDTEKVSLRSSAIELANGQLLNHKDAGVRAYAAVCLVETLRVCAPDAPFTPVQLNDIFTFFISHILPNIAYPTHAFSLQYRHVLKSLSETQSIVLVTDVRNSTNLIRKFFATCFDMLSNPAEEIGRANELHIGDLMQCLIDECPTLPSEAVDTIMAQFLRADPRTSAFFAGRKGAVAGFADKPPASYTIAAMVCTSCAERMALYVAQYFSSIIVDAVSLDTPKAKSKTKRHTVSTDLDEDVEQGPSEEDLKELDKAHRLLRELWRASPRVIANVIPQIESELQTENVHLRTLATETIGDMAAGIGAATLILPLPSDPAIYPPRDLSTEDGPARAPEKLMRVYSPVYQRFLGRKNDKHPPIRAAWTAAVGRILITNAGGMGLTTQEENVLVDGLRDMLIDNDEKVRIAAIQSIGLFDLKGLVSRIGSHGGVDKDGSVLANLADRVREKKHTVRFEAVMLLGRIWAMAASEIASGNVEVKELLGEIPSKIFHAYYINEKDVFALIDQVLFESLMPVAYPLKKKGHKAEDADKFRVQRLLVLFSGLDQRAKTVFSMLMARPLKFQNYVSTLLKRFEDYNGGVTDKDDTEISQQLGGLITYFAQQTPDASRTSEDLWKFAKLHDIRAYKLIKFCISPESDYRRILNSMKELRKRLENANFPNISTESVVLFVRKVANLYFNKSHIQPIISFSQTDANNLGAAANDLLMELTSKNPSAFKSHAEELCQALIHQAPSPTKQNSPTALDALKACAPFANKYPEDMPKDRKFLPAMVQYALRGNPPAAAKYAVSILMSCGNRNEMYSKDLLQKCTEGFECGTIDFLPKLACLSQLMITSSQELEEDLDPVVDIAINQILLQVRTPVKSQPQWDATIDEECEAKLWAMKILVNRIRPYTDAEAAKDIAKPVYQLLTTLINKHGELSKCSSTPESHKSRLRLQAALSLLKLSTNRAFDQFLTPTHFVQLALVAQDEVHSVRDLFVRKLMKYLGQDRLSSRFFTIAFLLAFEPSVRLREETMTFLRARALALSRHSNRMVLEVVFARFISLLAHHPDFGPSAEDLADFTRYIMFYLRAVATEENLGVIYHVAQRVKSVYDAIKAEASDNLYVLSDLAQAVIRSYEDAKGWSMQAFSGKIALPAGIFASLRDHETAQEIATKTYLPQELADDIDDLVRAELKPKNSRKRKSEGENAKDRPAKQRRSESAAKSKTTKANSVSKKTPRKSRGQDDESDDDVEMKSDALTSSVARRRSGRANEANSHLGVAANEPRSDDTRDESSEKENSKKGSSSSAGSRAATRAASASKQGKLPFRTTSGASPITKTKRAAVTKKASTKKASPSPAPVAGKLRRTARGK</sequence>
<dbReference type="OrthoDB" id="200660at2759"/>
<dbReference type="EMBL" id="VIBQ01000014">
    <property type="protein sequence ID" value="KAB8349739.1"/>
    <property type="molecule type" value="Genomic_DNA"/>
</dbReference>
<keyword evidence="6" id="KW-0539">Nucleus</keyword>
<evidence type="ECO:0000256" key="4">
    <source>
        <dbReference type="ARBA" id="ARBA00022776"/>
    </source>
</evidence>
<dbReference type="GO" id="GO:0051301">
    <property type="term" value="P:cell division"/>
    <property type="evidence" value="ECO:0007669"/>
    <property type="project" value="UniProtKB-KW"/>
</dbReference>
<dbReference type="Proteomes" id="UP000327013">
    <property type="component" value="Unassembled WGS sequence"/>
</dbReference>
<feature type="compositionally biased region" description="Low complexity" evidence="8">
    <location>
        <begin position="1371"/>
        <end position="1381"/>
    </location>
</feature>
<comment type="subcellular location">
    <subcellularLocation>
        <location evidence="1">Nucleus</location>
    </subcellularLocation>
</comment>
<feature type="compositionally biased region" description="Basic and acidic residues" evidence="8">
    <location>
        <begin position="1305"/>
        <end position="1321"/>
    </location>
</feature>
<evidence type="ECO:0000313" key="9">
    <source>
        <dbReference type="EMBL" id="KAB8349739.1"/>
    </source>
</evidence>
<evidence type="ECO:0000256" key="7">
    <source>
        <dbReference type="ARBA" id="ARBA00023306"/>
    </source>
</evidence>
<dbReference type="InterPro" id="IPR016024">
    <property type="entry name" value="ARM-type_fold"/>
</dbReference>
<proteinExistence type="predicted"/>
<dbReference type="GO" id="GO:0035825">
    <property type="term" value="P:homologous recombination"/>
    <property type="evidence" value="ECO:0007669"/>
    <property type="project" value="UniProtKB-ARBA"/>
</dbReference>
<dbReference type="SUPFAM" id="SSF48371">
    <property type="entry name" value="ARM repeat"/>
    <property type="match status" value="1"/>
</dbReference>
<name>A0A5N6KWL1_9ROSI</name>
<keyword evidence="2" id="KW-0132">Cell division</keyword>
<feature type="region of interest" description="Disordered" evidence="8">
    <location>
        <begin position="1213"/>
        <end position="1391"/>
    </location>
</feature>
<reference evidence="9 10" key="1">
    <citation type="submission" date="2019-06" db="EMBL/GenBank/DDBJ databases">
        <title>A chromosomal-level reference genome of Carpinus fangiana (Coryloideae, Betulaceae).</title>
        <authorList>
            <person name="Yang X."/>
            <person name="Wang Z."/>
            <person name="Zhang L."/>
            <person name="Hao G."/>
            <person name="Liu J."/>
            <person name="Yang Y."/>
        </authorList>
    </citation>
    <scope>NUCLEOTIDE SEQUENCE [LARGE SCALE GENOMIC DNA]</scope>
    <source>
        <strain evidence="9">Cfa_2016G</strain>
        <tissue evidence="9">Leaf</tissue>
    </source>
</reference>
<keyword evidence="4" id="KW-0498">Mitosis</keyword>
<dbReference type="CDD" id="cd19953">
    <property type="entry name" value="PDS5"/>
    <property type="match status" value="1"/>
</dbReference>
<keyword evidence="3" id="KW-0227">DNA damage</keyword>
<gene>
    <name evidence="9" type="ORF">FH972_023754</name>
</gene>
<evidence type="ECO:0000256" key="1">
    <source>
        <dbReference type="ARBA" id="ARBA00004123"/>
    </source>
</evidence>
<keyword evidence="7" id="KW-0131">Cell cycle</keyword>
<evidence type="ECO:0000256" key="6">
    <source>
        <dbReference type="ARBA" id="ARBA00023242"/>
    </source>
</evidence>
<dbReference type="GO" id="GO:0005634">
    <property type="term" value="C:nucleus"/>
    <property type="evidence" value="ECO:0007669"/>
    <property type="project" value="UniProtKB-SubCell"/>
</dbReference>
<dbReference type="PANTHER" id="PTHR12663">
    <property type="entry name" value="ANDROGEN INDUCED INHIBITOR OF PROLIFERATION AS3 / PDS5-RELATED"/>
    <property type="match status" value="1"/>
</dbReference>
<accession>A0A5N6KWL1</accession>